<accession>A0A1D8KUM2</accession>
<evidence type="ECO:0000313" key="5">
    <source>
        <dbReference type="Proteomes" id="UP000226384"/>
    </source>
</evidence>
<gene>
    <name evidence="1" type="ORF">C490910_198</name>
    <name evidence="3" type="ORF">CC030809_00202</name>
    <name evidence="2" type="ORF">S420910_197</name>
</gene>
<dbReference type="EMBL" id="KU686212">
    <property type="protein sequence ID" value="AOV62122.1"/>
    <property type="molecule type" value="Genomic_DNA"/>
</dbReference>
<dbReference type="EMBL" id="KU686213">
    <property type="protein sequence ID" value="AOV62385.1"/>
    <property type="molecule type" value="Genomic_DNA"/>
</dbReference>
<evidence type="ECO:0000313" key="1">
    <source>
        <dbReference type="EMBL" id="AOV62122.1"/>
    </source>
</evidence>
<dbReference type="RefSeq" id="YP_009323131.1">
    <property type="nucleotide sequence ID" value="NC_031927.1"/>
</dbReference>
<dbReference type="Proteomes" id="UP000226384">
    <property type="component" value="Segment"/>
</dbReference>
<dbReference type="EMBL" id="MT586120">
    <property type="protein sequence ID" value="QLF86250.1"/>
    <property type="molecule type" value="Genomic_DNA"/>
</dbReference>
<reference evidence="3 6" key="2">
    <citation type="submission" date="2020-06" db="EMBL/GenBank/DDBJ databases">
        <authorList>
            <person name="Puxty R.J."/>
            <person name="Weihe C."/>
            <person name="Marston M.F."/>
            <person name="Martiny J.B.H."/>
        </authorList>
    </citation>
    <scope>NUCLEOTIDE SEQUENCE [LARGE SCALE GENOMIC DNA]</scope>
    <source>
        <strain evidence="3">0809CC03</strain>
    </source>
</reference>
<organism evidence="2 5">
    <name type="scientific">Synechococcus phage S-CAM7</name>
    <dbReference type="NCBI Taxonomy" id="1883368"/>
    <lineage>
        <taxon>Viruses</taxon>
        <taxon>Duplodnaviria</taxon>
        <taxon>Heunggongvirae</taxon>
        <taxon>Uroviricota</taxon>
        <taxon>Caudoviricetes</taxon>
        <taxon>Pantevenvirales</taxon>
        <taxon>Kyanoviridae</taxon>
        <taxon>Mazuvirus</taxon>
        <taxon>Mazuvirus scam7</taxon>
    </lineage>
</organism>
<protein>
    <submittedName>
        <fullName evidence="2">Uncharacterized protein</fullName>
    </submittedName>
</protein>
<proteinExistence type="predicted"/>
<name>A0A1D8KUM2_9CAUD</name>
<dbReference type="KEGG" id="vg:30308252"/>
<dbReference type="GeneID" id="30308252"/>
<evidence type="ECO:0000313" key="4">
    <source>
        <dbReference type="Proteomes" id="UP000203902"/>
    </source>
</evidence>
<dbReference type="Proteomes" id="UP000510897">
    <property type="component" value="Segment"/>
</dbReference>
<dbReference type="OrthoDB" id="26618at10239"/>
<evidence type="ECO:0000313" key="6">
    <source>
        <dbReference type="Proteomes" id="UP000510897"/>
    </source>
</evidence>
<evidence type="ECO:0000313" key="2">
    <source>
        <dbReference type="EMBL" id="AOV62385.1"/>
    </source>
</evidence>
<sequence>MSKLVELCKPVLMWLYESAEVKKLVVELLERYSASTDNTVDDLIVATVRKALLPEEAK</sequence>
<evidence type="ECO:0000313" key="3">
    <source>
        <dbReference type="EMBL" id="QLF86250.1"/>
    </source>
</evidence>
<reference evidence="4 5" key="1">
    <citation type="journal article" date="2016" name="Virology">
        <title>The genomic content and context of auxiliary metabolic genes in marine cyanomyoviruses.</title>
        <authorList>
            <person name="Crummett L.T."/>
            <person name="Puxty R.J."/>
            <person name="Weihe C."/>
            <person name="Marston M.F."/>
            <person name="Martiny J.B."/>
        </authorList>
    </citation>
    <scope>NUCLEOTIDE SEQUENCE [LARGE SCALE GENOMIC DNA]</scope>
    <source>
        <strain evidence="1">0910CC49</strain>
        <strain evidence="2">0910SB42</strain>
    </source>
</reference>
<keyword evidence="4" id="KW-1185">Reference proteome</keyword>
<dbReference type="Proteomes" id="UP000203902">
    <property type="component" value="Segment"/>
</dbReference>
<reference evidence="3 6" key="3">
    <citation type="submission" date="2020-07" db="EMBL/GenBank/DDBJ databases">
        <title>Signatures of coevolution in a cyanophage population.</title>
        <authorList>
            <person name="Abebe J."/>
        </authorList>
    </citation>
    <scope>NUCLEOTIDE SEQUENCE [LARGE SCALE GENOMIC DNA]</scope>
    <source>
        <strain evidence="3">0809CC03</strain>
    </source>
</reference>